<gene>
    <name evidence="1" type="ORF">DCAF_LOCUS4001</name>
</gene>
<accession>A0AAV1R1Y8</accession>
<comment type="caution">
    <text evidence="1">The sequence shown here is derived from an EMBL/GenBank/DDBJ whole genome shotgun (WGS) entry which is preliminary data.</text>
</comment>
<sequence length="76" mass="8504">MHYDCAIFLSTAQRITPECDQMQNTNPDVMGMPILYVNFNRKVRLEGQEHAQMLCHGRGCLSPPMDSQNLSASSSS</sequence>
<name>A0AAV1R1Y8_9ROSI</name>
<reference evidence="1 2" key="1">
    <citation type="submission" date="2024-01" db="EMBL/GenBank/DDBJ databases">
        <authorList>
            <person name="Waweru B."/>
        </authorList>
    </citation>
    <scope>NUCLEOTIDE SEQUENCE [LARGE SCALE GENOMIC DNA]</scope>
</reference>
<dbReference type="AlphaFoldDB" id="A0AAV1R1Y8"/>
<protein>
    <submittedName>
        <fullName evidence="1">Uncharacterized protein</fullName>
    </submittedName>
</protein>
<dbReference type="EMBL" id="CAWUPB010000851">
    <property type="protein sequence ID" value="CAK7326301.1"/>
    <property type="molecule type" value="Genomic_DNA"/>
</dbReference>
<evidence type="ECO:0000313" key="1">
    <source>
        <dbReference type="EMBL" id="CAK7326301.1"/>
    </source>
</evidence>
<evidence type="ECO:0000313" key="2">
    <source>
        <dbReference type="Proteomes" id="UP001314170"/>
    </source>
</evidence>
<organism evidence="1 2">
    <name type="scientific">Dovyalis caffra</name>
    <dbReference type="NCBI Taxonomy" id="77055"/>
    <lineage>
        <taxon>Eukaryota</taxon>
        <taxon>Viridiplantae</taxon>
        <taxon>Streptophyta</taxon>
        <taxon>Embryophyta</taxon>
        <taxon>Tracheophyta</taxon>
        <taxon>Spermatophyta</taxon>
        <taxon>Magnoliopsida</taxon>
        <taxon>eudicotyledons</taxon>
        <taxon>Gunneridae</taxon>
        <taxon>Pentapetalae</taxon>
        <taxon>rosids</taxon>
        <taxon>fabids</taxon>
        <taxon>Malpighiales</taxon>
        <taxon>Salicaceae</taxon>
        <taxon>Flacourtieae</taxon>
        <taxon>Dovyalis</taxon>
    </lineage>
</organism>
<dbReference type="Proteomes" id="UP001314170">
    <property type="component" value="Unassembled WGS sequence"/>
</dbReference>
<keyword evidence="2" id="KW-1185">Reference proteome</keyword>
<proteinExistence type="predicted"/>